<dbReference type="AlphaFoldDB" id="A0A0F9C6L6"/>
<sequence length="43" mass="4785">ETVIKELKRVGKYLTPSELSKEEKASAVVAAKKARKKVDTPQE</sequence>
<comment type="caution">
    <text evidence="1">The sequence shown here is derived from an EMBL/GenBank/DDBJ whole genome shotgun (WGS) entry which is preliminary data.</text>
</comment>
<organism evidence="1">
    <name type="scientific">marine sediment metagenome</name>
    <dbReference type="NCBI Taxonomy" id="412755"/>
    <lineage>
        <taxon>unclassified sequences</taxon>
        <taxon>metagenomes</taxon>
        <taxon>ecological metagenomes</taxon>
    </lineage>
</organism>
<protein>
    <submittedName>
        <fullName evidence="1">Uncharacterized protein</fullName>
    </submittedName>
</protein>
<evidence type="ECO:0000313" key="1">
    <source>
        <dbReference type="EMBL" id="KKL44963.1"/>
    </source>
</evidence>
<dbReference type="EMBL" id="LAZR01034559">
    <property type="protein sequence ID" value="KKL44963.1"/>
    <property type="molecule type" value="Genomic_DNA"/>
</dbReference>
<accession>A0A0F9C6L6</accession>
<name>A0A0F9C6L6_9ZZZZ</name>
<proteinExistence type="predicted"/>
<feature type="non-terminal residue" evidence="1">
    <location>
        <position position="1"/>
    </location>
</feature>
<reference evidence="1" key="1">
    <citation type="journal article" date="2015" name="Nature">
        <title>Complex archaea that bridge the gap between prokaryotes and eukaryotes.</title>
        <authorList>
            <person name="Spang A."/>
            <person name="Saw J.H."/>
            <person name="Jorgensen S.L."/>
            <person name="Zaremba-Niedzwiedzka K."/>
            <person name="Martijn J."/>
            <person name="Lind A.E."/>
            <person name="van Eijk R."/>
            <person name="Schleper C."/>
            <person name="Guy L."/>
            <person name="Ettema T.J."/>
        </authorList>
    </citation>
    <scope>NUCLEOTIDE SEQUENCE</scope>
</reference>
<gene>
    <name evidence="1" type="ORF">LCGC14_2360440</name>
</gene>